<comment type="caution">
    <text evidence="4">The sequence shown here is derived from an EMBL/GenBank/DDBJ whole genome shotgun (WGS) entry which is preliminary data.</text>
</comment>
<dbReference type="AlphaFoldDB" id="A0A540WG42"/>
<keyword evidence="4" id="KW-0269">Exonuclease</keyword>
<dbReference type="GO" id="GO:0004527">
    <property type="term" value="F:exonuclease activity"/>
    <property type="evidence" value="ECO:0007669"/>
    <property type="project" value="UniProtKB-KW"/>
</dbReference>
<keyword evidence="4" id="KW-0255">Endonuclease</keyword>
<dbReference type="InterPro" id="IPR036691">
    <property type="entry name" value="Endo/exonu/phosph_ase_sf"/>
</dbReference>
<gene>
    <name evidence="4" type="ORF">E6W39_00060</name>
    <name evidence="3" type="ORF">E6W39_06435</name>
</gene>
<feature type="domain" description="Endonuclease/exonuclease/phosphatase" evidence="2">
    <location>
        <begin position="34"/>
        <end position="273"/>
    </location>
</feature>
<dbReference type="EMBL" id="VIGB01000001">
    <property type="protein sequence ID" value="TQF07999.1"/>
    <property type="molecule type" value="Genomic_DNA"/>
</dbReference>
<proteinExistence type="predicted"/>
<protein>
    <submittedName>
        <fullName evidence="4">Endonuclease/exonuclease/phosphatase family protein</fullName>
    </submittedName>
</protein>
<dbReference type="Gene3D" id="3.60.10.10">
    <property type="entry name" value="Endonuclease/exonuclease/phosphatase"/>
    <property type="match status" value="1"/>
</dbReference>
<feature type="compositionally biased region" description="Basic and acidic residues" evidence="1">
    <location>
        <begin position="180"/>
        <end position="200"/>
    </location>
</feature>
<keyword evidence="5" id="KW-1185">Reference proteome</keyword>
<keyword evidence="4" id="KW-0378">Hydrolase</keyword>
<accession>A0A540WG42</accession>
<dbReference type="EMBL" id="VIGB01000003">
    <property type="protein sequence ID" value="TQF01978.1"/>
    <property type="molecule type" value="Genomic_DNA"/>
</dbReference>
<evidence type="ECO:0000256" key="1">
    <source>
        <dbReference type="SAM" id="MobiDB-lite"/>
    </source>
</evidence>
<organism evidence="4 5">
    <name type="scientific">Kitasatospora acidiphila</name>
    <dbReference type="NCBI Taxonomy" id="2567942"/>
    <lineage>
        <taxon>Bacteria</taxon>
        <taxon>Bacillati</taxon>
        <taxon>Actinomycetota</taxon>
        <taxon>Actinomycetes</taxon>
        <taxon>Kitasatosporales</taxon>
        <taxon>Streptomycetaceae</taxon>
        <taxon>Kitasatospora</taxon>
    </lineage>
</organism>
<reference evidence="4 5" key="1">
    <citation type="submission" date="2019-06" db="EMBL/GenBank/DDBJ databases">
        <title>Description of Kitasatospora acidophila sp. nov. isolated from pine grove soil, and reclassification of Streptomyces novaecaesareae to Kitasatospora novaeceasareae comb. nov.</title>
        <authorList>
            <person name="Kim M.J."/>
        </authorList>
    </citation>
    <scope>NUCLEOTIDE SEQUENCE [LARGE SCALE GENOMIC DNA]</scope>
    <source>
        <strain evidence="4 5">MMS16-CNU292</strain>
    </source>
</reference>
<evidence type="ECO:0000259" key="2">
    <source>
        <dbReference type="Pfam" id="PF03372"/>
    </source>
</evidence>
<feature type="region of interest" description="Disordered" evidence="1">
    <location>
        <begin position="164"/>
        <end position="200"/>
    </location>
</feature>
<keyword evidence="4" id="KW-0540">Nuclease</keyword>
<dbReference type="GO" id="GO:0004519">
    <property type="term" value="F:endonuclease activity"/>
    <property type="evidence" value="ECO:0007669"/>
    <property type="project" value="UniProtKB-KW"/>
</dbReference>
<dbReference type="OrthoDB" id="3464120at2"/>
<evidence type="ECO:0000313" key="4">
    <source>
        <dbReference type="EMBL" id="TQF07999.1"/>
    </source>
</evidence>
<evidence type="ECO:0000313" key="3">
    <source>
        <dbReference type="EMBL" id="TQF01978.1"/>
    </source>
</evidence>
<dbReference type="SUPFAM" id="SSF56219">
    <property type="entry name" value="DNase I-like"/>
    <property type="match status" value="1"/>
</dbReference>
<sequence length="310" mass="34590">MAVIVIGSLNLEHDGFTPHPRGGGHFDKWYAAHEFLSGLPLDALFRQEMTHTHEQGGRLLHEAERMLSMRGFLASATPESPNPTGLFVREDTFSVTGVWPQSTDWWHAPCAISVRYGGVDVPLQLASVHLSSRSPERRQIEARNMTTWQRRKLAVLTAGDFNSYSASGHEQGPFPDWPNLEDRGHQERRTRDGAHTDTEPDRILTAIGLADPAVHAALQLGQADALTPTASMRPAVNRRQGPPQRIDRQYVSRALLPALKEFKVVPLPEWSDHAMTVSVWDAELFMAGLHRHPDYDYRTHDACPAPVPAT</sequence>
<dbReference type="Pfam" id="PF03372">
    <property type="entry name" value="Exo_endo_phos"/>
    <property type="match status" value="1"/>
</dbReference>
<dbReference type="Proteomes" id="UP000319103">
    <property type="component" value="Unassembled WGS sequence"/>
</dbReference>
<dbReference type="InterPro" id="IPR005135">
    <property type="entry name" value="Endo/exonuclease/phosphatase"/>
</dbReference>
<name>A0A540WG42_9ACTN</name>
<dbReference type="RefSeq" id="WP_141631659.1">
    <property type="nucleotide sequence ID" value="NZ_VIGB01000001.1"/>
</dbReference>
<evidence type="ECO:0000313" key="5">
    <source>
        <dbReference type="Proteomes" id="UP000319103"/>
    </source>
</evidence>